<dbReference type="InterPro" id="IPR011110">
    <property type="entry name" value="Reg_prop"/>
</dbReference>
<evidence type="ECO:0000259" key="7">
    <source>
        <dbReference type="PROSITE" id="PS50112"/>
    </source>
</evidence>
<dbReference type="InterPro" id="IPR052155">
    <property type="entry name" value="Biofilm_reg_signaling"/>
</dbReference>
<keyword evidence="5" id="KW-0812">Transmembrane</keyword>
<feature type="domain" description="PAS" evidence="7">
    <location>
        <begin position="929"/>
        <end position="982"/>
    </location>
</feature>
<keyword evidence="5" id="KW-1133">Transmembrane helix</keyword>
<dbReference type="SUPFAM" id="SSF55785">
    <property type="entry name" value="PYP-like sensor domain (PAS domain)"/>
    <property type="match status" value="1"/>
</dbReference>
<dbReference type="SUPFAM" id="SSF55073">
    <property type="entry name" value="Nucleotide cyclase"/>
    <property type="match status" value="1"/>
</dbReference>
<comment type="cofactor">
    <cofactor evidence="1">
        <name>Mg(2+)</name>
        <dbReference type="ChEBI" id="CHEBI:18420"/>
    </cofactor>
</comment>
<dbReference type="InterPro" id="IPR000160">
    <property type="entry name" value="GGDEF_dom"/>
</dbReference>
<dbReference type="InterPro" id="IPR035919">
    <property type="entry name" value="EAL_sf"/>
</dbReference>
<dbReference type="InterPro" id="IPR000700">
    <property type="entry name" value="PAS-assoc_C"/>
</dbReference>
<proteinExistence type="predicted"/>
<keyword evidence="12" id="KW-1185">Reference proteome</keyword>
<dbReference type="Pfam" id="PF00563">
    <property type="entry name" value="EAL"/>
    <property type="match status" value="1"/>
</dbReference>
<dbReference type="GO" id="GO:0071111">
    <property type="term" value="F:cyclic-guanylate-specific phosphodiesterase activity"/>
    <property type="evidence" value="ECO:0007669"/>
    <property type="project" value="UniProtKB-EC"/>
</dbReference>
<dbReference type="PROSITE" id="PS50113">
    <property type="entry name" value="PAC"/>
    <property type="match status" value="1"/>
</dbReference>
<dbReference type="PANTHER" id="PTHR44757">
    <property type="entry name" value="DIGUANYLATE CYCLASE DGCP"/>
    <property type="match status" value="1"/>
</dbReference>
<feature type="domain" description="GGDEF" evidence="10">
    <location>
        <begin position="1084"/>
        <end position="1217"/>
    </location>
</feature>
<name>A0AA37RY86_9GAMM</name>
<evidence type="ECO:0000256" key="3">
    <source>
        <dbReference type="ARBA" id="ARBA00022636"/>
    </source>
</evidence>
<dbReference type="Pfam" id="PF07494">
    <property type="entry name" value="Reg_prop"/>
    <property type="match status" value="1"/>
</dbReference>
<dbReference type="Pfam" id="PF00990">
    <property type="entry name" value="GGDEF"/>
    <property type="match status" value="1"/>
</dbReference>
<reference evidence="11" key="2">
    <citation type="submission" date="2023-01" db="EMBL/GenBank/DDBJ databases">
        <title>Draft genome sequence of Paraferrimonas sedimenticola strain NBRC 101628.</title>
        <authorList>
            <person name="Sun Q."/>
            <person name="Mori K."/>
        </authorList>
    </citation>
    <scope>NUCLEOTIDE SEQUENCE</scope>
    <source>
        <strain evidence="11">NBRC 101628</strain>
    </source>
</reference>
<dbReference type="SMART" id="SM00091">
    <property type="entry name" value="PAS"/>
    <property type="match status" value="1"/>
</dbReference>
<dbReference type="InterPro" id="IPR001633">
    <property type="entry name" value="EAL_dom"/>
</dbReference>
<dbReference type="PANTHER" id="PTHR44757:SF2">
    <property type="entry name" value="BIOFILM ARCHITECTURE MAINTENANCE PROTEIN MBAA"/>
    <property type="match status" value="1"/>
</dbReference>
<reference evidence="11" key="1">
    <citation type="journal article" date="2014" name="Int. J. Syst. Evol. Microbiol.">
        <title>Complete genome sequence of Corynebacterium casei LMG S-19264T (=DSM 44701T), isolated from a smear-ripened cheese.</title>
        <authorList>
            <consortium name="US DOE Joint Genome Institute (JGI-PGF)"/>
            <person name="Walter F."/>
            <person name="Albersmeier A."/>
            <person name="Kalinowski J."/>
            <person name="Ruckert C."/>
        </authorList>
    </citation>
    <scope>NUCLEOTIDE SEQUENCE</scope>
    <source>
        <strain evidence="11">NBRC 101628</strain>
    </source>
</reference>
<evidence type="ECO:0000256" key="4">
    <source>
        <dbReference type="ARBA" id="ARBA00051114"/>
    </source>
</evidence>
<dbReference type="Gene3D" id="3.20.20.450">
    <property type="entry name" value="EAL domain"/>
    <property type="match status" value="1"/>
</dbReference>
<dbReference type="RefSeq" id="WP_095504703.1">
    <property type="nucleotide sequence ID" value="NZ_BSNC01000006.1"/>
</dbReference>
<dbReference type="Pfam" id="PF13426">
    <property type="entry name" value="PAS_9"/>
    <property type="match status" value="1"/>
</dbReference>
<dbReference type="GO" id="GO:0071732">
    <property type="term" value="P:cellular response to nitric oxide"/>
    <property type="evidence" value="ECO:0007669"/>
    <property type="project" value="UniProtKB-ARBA"/>
</dbReference>
<dbReference type="Gene3D" id="3.30.70.270">
    <property type="match status" value="1"/>
</dbReference>
<dbReference type="InterPro" id="IPR001610">
    <property type="entry name" value="PAC"/>
</dbReference>
<evidence type="ECO:0000259" key="8">
    <source>
        <dbReference type="PROSITE" id="PS50113"/>
    </source>
</evidence>
<dbReference type="FunFam" id="3.20.20.450:FF:000001">
    <property type="entry name" value="Cyclic di-GMP phosphodiesterase yahA"/>
    <property type="match status" value="1"/>
</dbReference>
<dbReference type="PROSITE" id="PS50112">
    <property type="entry name" value="PAS"/>
    <property type="match status" value="1"/>
</dbReference>
<dbReference type="SUPFAM" id="SSF141868">
    <property type="entry name" value="EAL domain-like"/>
    <property type="match status" value="1"/>
</dbReference>
<dbReference type="EMBL" id="BSNC01000006">
    <property type="protein sequence ID" value="GLP97455.1"/>
    <property type="molecule type" value="Genomic_DNA"/>
</dbReference>
<dbReference type="SMART" id="SM00267">
    <property type="entry name" value="GGDEF"/>
    <property type="match status" value="1"/>
</dbReference>
<dbReference type="FunFam" id="3.30.70.270:FF:000001">
    <property type="entry name" value="Diguanylate cyclase domain protein"/>
    <property type="match status" value="1"/>
</dbReference>
<evidence type="ECO:0000259" key="10">
    <source>
        <dbReference type="PROSITE" id="PS50887"/>
    </source>
</evidence>
<evidence type="ECO:0000313" key="12">
    <source>
        <dbReference type="Proteomes" id="UP001161422"/>
    </source>
</evidence>
<evidence type="ECO:0000256" key="2">
    <source>
        <dbReference type="ARBA" id="ARBA00012282"/>
    </source>
</evidence>
<dbReference type="Proteomes" id="UP001161422">
    <property type="component" value="Unassembled WGS sequence"/>
</dbReference>
<dbReference type="PROSITE" id="PS50883">
    <property type="entry name" value="EAL"/>
    <property type="match status" value="1"/>
</dbReference>
<feature type="domain" description="EAL" evidence="9">
    <location>
        <begin position="1226"/>
        <end position="1481"/>
    </location>
</feature>
<comment type="caution">
    <text evidence="11">The sequence shown here is derived from an EMBL/GenBank/DDBJ whole genome shotgun (WGS) entry which is preliminary data.</text>
</comment>
<dbReference type="CDD" id="cd00130">
    <property type="entry name" value="PAS"/>
    <property type="match status" value="1"/>
</dbReference>
<dbReference type="NCBIfam" id="TIGR00254">
    <property type="entry name" value="GGDEF"/>
    <property type="match status" value="1"/>
</dbReference>
<dbReference type="SUPFAM" id="SSF63829">
    <property type="entry name" value="Calcium-dependent phosphotriesterase"/>
    <property type="match status" value="1"/>
</dbReference>
<feature type="signal peptide" evidence="6">
    <location>
        <begin position="1"/>
        <end position="23"/>
    </location>
</feature>
<keyword evidence="3" id="KW-0973">c-di-GMP</keyword>
<organism evidence="11 12">
    <name type="scientific">Paraferrimonas sedimenticola</name>
    <dbReference type="NCBI Taxonomy" id="375674"/>
    <lineage>
        <taxon>Bacteria</taxon>
        <taxon>Pseudomonadati</taxon>
        <taxon>Pseudomonadota</taxon>
        <taxon>Gammaproteobacteria</taxon>
        <taxon>Alteromonadales</taxon>
        <taxon>Ferrimonadaceae</taxon>
        <taxon>Paraferrimonas</taxon>
    </lineage>
</organism>
<accession>A0AA37RY86</accession>
<dbReference type="InterPro" id="IPR015943">
    <property type="entry name" value="WD40/YVTN_repeat-like_dom_sf"/>
</dbReference>
<dbReference type="EC" id="3.1.4.52" evidence="2"/>
<dbReference type="SMART" id="SM00052">
    <property type="entry name" value="EAL"/>
    <property type="match status" value="1"/>
</dbReference>
<dbReference type="CDD" id="cd01948">
    <property type="entry name" value="EAL"/>
    <property type="match status" value="1"/>
</dbReference>
<dbReference type="NCBIfam" id="TIGR00229">
    <property type="entry name" value="sensory_box"/>
    <property type="match status" value="1"/>
</dbReference>
<evidence type="ECO:0000256" key="6">
    <source>
        <dbReference type="SAM" id="SignalP"/>
    </source>
</evidence>
<keyword evidence="6" id="KW-0732">Signal</keyword>
<gene>
    <name evidence="11" type="ORF">GCM10007895_27620</name>
</gene>
<dbReference type="CDD" id="cd01949">
    <property type="entry name" value="GGDEF"/>
    <property type="match status" value="1"/>
</dbReference>
<protein>
    <recommendedName>
        <fullName evidence="2">cyclic-guanylate-specific phosphodiesterase</fullName>
        <ecNumber evidence="2">3.1.4.52</ecNumber>
    </recommendedName>
</protein>
<dbReference type="PROSITE" id="PS50887">
    <property type="entry name" value="GGDEF"/>
    <property type="match status" value="1"/>
</dbReference>
<feature type="domain" description="PAC" evidence="8">
    <location>
        <begin position="1000"/>
        <end position="1052"/>
    </location>
</feature>
<dbReference type="SMART" id="SM00086">
    <property type="entry name" value="PAC"/>
    <property type="match status" value="2"/>
</dbReference>
<dbReference type="InterPro" id="IPR029787">
    <property type="entry name" value="Nucleotide_cyclase"/>
</dbReference>
<comment type="catalytic activity">
    <reaction evidence="4">
        <text>3',3'-c-di-GMP + H2O = 5'-phosphoguanylyl(3'-&gt;5')guanosine + H(+)</text>
        <dbReference type="Rhea" id="RHEA:24902"/>
        <dbReference type="ChEBI" id="CHEBI:15377"/>
        <dbReference type="ChEBI" id="CHEBI:15378"/>
        <dbReference type="ChEBI" id="CHEBI:58754"/>
        <dbReference type="ChEBI" id="CHEBI:58805"/>
        <dbReference type="EC" id="3.1.4.52"/>
    </reaction>
    <physiologicalReaction direction="left-to-right" evidence="4">
        <dbReference type="Rhea" id="RHEA:24903"/>
    </physiologicalReaction>
</comment>
<dbReference type="Gene3D" id="2.130.10.10">
    <property type="entry name" value="YVTN repeat-like/Quinoprotein amine dehydrogenase"/>
    <property type="match status" value="3"/>
</dbReference>
<evidence type="ECO:0000256" key="5">
    <source>
        <dbReference type="SAM" id="Phobius"/>
    </source>
</evidence>
<feature type="transmembrane region" description="Helical" evidence="5">
    <location>
        <begin position="766"/>
        <end position="786"/>
    </location>
</feature>
<keyword evidence="5" id="KW-0472">Membrane</keyword>
<evidence type="ECO:0000313" key="11">
    <source>
        <dbReference type="EMBL" id="GLP97455.1"/>
    </source>
</evidence>
<evidence type="ECO:0000256" key="1">
    <source>
        <dbReference type="ARBA" id="ARBA00001946"/>
    </source>
</evidence>
<dbReference type="InterPro" id="IPR035965">
    <property type="entry name" value="PAS-like_dom_sf"/>
</dbReference>
<feature type="chain" id="PRO_5041419869" description="cyclic-guanylate-specific phosphodiesterase" evidence="6">
    <location>
        <begin position="24"/>
        <end position="1494"/>
    </location>
</feature>
<sequence>MSRFFALVLAGLLLFVAQPSVSASEFVQRLIVDEHGLKKAQVHHISQDSSGYIWAATEDGVYRISSSFVERMDIQFGERLVNQMLFTSVTEIKPRQYFITTNKALYHFDLDSNTFVDFDQLNPEFQFNEVLSPIKTDKGAYRFGTLEQGIVEIDVDTWQINTVLAPREEGKTHWTLHQATNDKVWVANRSELALYDLAGKQLFHHLWPQKYELINELLVDSKGRQWLTSGQGLFQLDAESQSINKITQVDAHVRAIKEDSSGRLWLSARVGVISWHPDLKNSKHYGDVIRADAGLGIVRSILIDHDGLLWLAGDAEGIAVMIQPKDFVLDTFTKGGRYQLENQVIWSILESEGDLWFGTENGLIQLESFLAEGEVKRYHVLPPGFGLSDRIYDIKRVAPKQLALATTRGLMIFDTEQRVFVDPWTLFKGDVEGLEKATIFYVAQDRKQSNIWWVSASSGLFKIDMASGTSMRESLTRASGESRYPYSTFQDSLDRLWVGGRDLFGYIDADNQFNSMRHLLPKDKLSTAIGHMAQHQGRMLFGGDEIGLVSIDLELSEPQLSRLTQENDCRTVFFIQPTQAGLLVGCSDRLLKFDPDMQSYEALTDHDGLMVKELNEGAYLYRPDLGLMFGSPEGAILVDPDKLEPAFDDSQTMLDSVLSYSNTGQSILYSPSGPLSFGPDTLMLKFNFSVANPIFGIRFPYQYQIRNLRTGVTSKPFVMEGVPSVNVAGLDEGEYRLEFLPLHGHASEKIPFTIDFTIDQHWWRSAWFIALVILTVFVGVVALIVVRQQQLDTVRQMNRAIIQNKDRLLLALKGSGAQMWEWDGVSKRIYLRNGMVGKQQDDGGSLFSAEDLLIHPDDIQSARHHWYGHLKGFISSIDMDIRVQANHISAWRWIRVRGKVVERNLVTNQVIKMAGIYTDITKQRELQSDYSLFAQAFANTSEGMLILNEQGEVQVVNNAVSMVLGYSRDDMVNRNLAQLIDERASTGVPMHKILKDQVNWTGERYLQRAKGQSAPVLINMTYMKDTHTQQNHWVVVFSDITERKRHESELWRLANYDALTHLPNRTLFSQRLSKAIREASASGEKMAMLFLDLDRFKQVNDTYGHNVGDALLVEAARRLHQCTSDDTLICRFGGDEFVILLRKVESMRQLNQLCSQIVSAFNEPFEIGGREFYNSTSIGISQYPQDAEDADSFVKNADLAMYQAKELGRANFQYYSAERNELALQQLKLENDLRKAIEFNEFELVYQPQFEVSHGQRLVGVEALLRWNQREQGYIGPNVFIPIAEQCGLIVKIDRWVLMTACNQAARWQAKGYSSVRMSVNVSGIHFMQPDYVEWVRHTLEVSGLAADQLNLEITEGVLMEDLVVAQRQIAKLKAMGVRVSIDDFGTGYSSLAYLRELQVTALKIDKSFIQRIAERAEDQAIASSIIDLARNLNLEVIAEGIETKAQLDEVTKRGCYQIQGYYFSKPVAVVEVEKRLKQYAQAHSLDHKTTEDA</sequence>
<dbReference type="InterPro" id="IPR043128">
    <property type="entry name" value="Rev_trsase/Diguanyl_cyclase"/>
</dbReference>
<evidence type="ECO:0000259" key="9">
    <source>
        <dbReference type="PROSITE" id="PS50883"/>
    </source>
</evidence>
<dbReference type="InterPro" id="IPR000014">
    <property type="entry name" value="PAS"/>
</dbReference>
<dbReference type="Gene3D" id="3.30.450.20">
    <property type="entry name" value="PAS domain"/>
    <property type="match status" value="2"/>
</dbReference>